<feature type="binding site" evidence="9">
    <location>
        <begin position="328"/>
        <end position="331"/>
    </location>
    <ligand>
        <name>ATP</name>
        <dbReference type="ChEBI" id="CHEBI:30616"/>
    </ligand>
</feature>
<name>A0A9P5TTE0_GYMJU</name>
<evidence type="ECO:0000259" key="12">
    <source>
        <dbReference type="PROSITE" id="PS50862"/>
    </source>
</evidence>
<evidence type="ECO:0000256" key="6">
    <source>
        <dbReference type="ARBA" id="ARBA00031113"/>
    </source>
</evidence>
<proteinExistence type="predicted"/>
<feature type="site" description="Important for serine binding" evidence="8">
    <location>
        <position position="441"/>
    </location>
</feature>
<dbReference type="Proteomes" id="UP000724874">
    <property type="component" value="Unassembled WGS sequence"/>
</dbReference>
<dbReference type="AlphaFoldDB" id="A0A9P5TTE0"/>
<dbReference type="InterPro" id="IPR002317">
    <property type="entry name" value="Ser-tRNA-ligase_type_1"/>
</dbReference>
<evidence type="ECO:0000256" key="11">
    <source>
        <dbReference type="SAM" id="MobiDB-lite"/>
    </source>
</evidence>
<gene>
    <name evidence="13" type="ORF">CPB84DRAFT_512001</name>
</gene>
<dbReference type="SUPFAM" id="SSF55681">
    <property type="entry name" value="Class II aaRS and biotin synthetases"/>
    <property type="match status" value="1"/>
</dbReference>
<dbReference type="InterPro" id="IPR015866">
    <property type="entry name" value="Ser-tRNA-synth_1_N"/>
</dbReference>
<dbReference type="GO" id="GO:0005524">
    <property type="term" value="F:ATP binding"/>
    <property type="evidence" value="ECO:0007669"/>
    <property type="project" value="UniProtKB-KW"/>
</dbReference>
<protein>
    <recommendedName>
        <fullName evidence="1">serine--tRNA ligase</fullName>
        <ecNumber evidence="1">6.1.1.11</ecNumber>
    </recommendedName>
    <alternativeName>
        <fullName evidence="6">Seryl-tRNA synthetase</fullName>
    </alternativeName>
    <alternativeName>
        <fullName evidence="7">Seryl-tRNA(Ser) synthetase</fullName>
    </alternativeName>
</protein>
<dbReference type="InterPro" id="IPR042103">
    <property type="entry name" value="SerRS_1_N_sf"/>
</dbReference>
<reference evidence="13" key="1">
    <citation type="submission" date="2020-11" db="EMBL/GenBank/DDBJ databases">
        <authorList>
            <consortium name="DOE Joint Genome Institute"/>
            <person name="Ahrendt S."/>
            <person name="Riley R."/>
            <person name="Andreopoulos W."/>
            <person name="LaButti K."/>
            <person name="Pangilinan J."/>
            <person name="Ruiz-duenas F.J."/>
            <person name="Barrasa J.M."/>
            <person name="Sanchez-Garcia M."/>
            <person name="Camarero S."/>
            <person name="Miyauchi S."/>
            <person name="Serrano A."/>
            <person name="Linde D."/>
            <person name="Babiker R."/>
            <person name="Drula E."/>
            <person name="Ayuso-Fernandez I."/>
            <person name="Pacheco R."/>
            <person name="Padilla G."/>
            <person name="Ferreira P."/>
            <person name="Barriuso J."/>
            <person name="Kellner H."/>
            <person name="Castanera R."/>
            <person name="Alfaro M."/>
            <person name="Ramirez L."/>
            <person name="Pisabarro A.G."/>
            <person name="Kuo A."/>
            <person name="Tritt A."/>
            <person name="Lipzen A."/>
            <person name="He G."/>
            <person name="Yan M."/>
            <person name="Ng V."/>
            <person name="Cullen D."/>
            <person name="Martin F."/>
            <person name="Rosso M.-N."/>
            <person name="Henrissat B."/>
            <person name="Hibbett D."/>
            <person name="Martinez A.T."/>
            <person name="Grigoriev I.V."/>
        </authorList>
    </citation>
    <scope>NUCLEOTIDE SEQUENCE</scope>
    <source>
        <strain evidence="13">AH 44721</strain>
    </source>
</reference>
<dbReference type="NCBIfam" id="TIGR00414">
    <property type="entry name" value="serS"/>
    <property type="match status" value="1"/>
</dbReference>
<keyword evidence="14" id="KW-1185">Reference proteome</keyword>
<feature type="binding site" evidence="9">
    <location>
        <begin position="399"/>
        <end position="402"/>
    </location>
    <ligand>
        <name>ATP</name>
        <dbReference type="ChEBI" id="CHEBI:30616"/>
    </ligand>
</feature>
<keyword evidence="10" id="KW-0175">Coiled coil</keyword>
<keyword evidence="3" id="KW-0547">Nucleotide-binding</keyword>
<comment type="caution">
    <text evidence="13">The sequence shown here is derived from an EMBL/GenBank/DDBJ whole genome shotgun (WGS) entry which is preliminary data.</text>
</comment>
<evidence type="ECO:0000256" key="7">
    <source>
        <dbReference type="ARBA" id="ARBA00034892"/>
    </source>
</evidence>
<dbReference type="PROSITE" id="PS50862">
    <property type="entry name" value="AA_TRNA_LIGASE_II"/>
    <property type="match status" value="1"/>
</dbReference>
<feature type="region of interest" description="Disordered" evidence="11">
    <location>
        <begin position="150"/>
        <end position="177"/>
    </location>
</feature>
<evidence type="ECO:0000256" key="3">
    <source>
        <dbReference type="ARBA" id="ARBA00022741"/>
    </source>
</evidence>
<dbReference type="EMBL" id="JADNYJ010000002">
    <property type="protein sequence ID" value="KAF8913075.1"/>
    <property type="molecule type" value="Genomic_DNA"/>
</dbReference>
<evidence type="ECO:0000256" key="2">
    <source>
        <dbReference type="ARBA" id="ARBA00022598"/>
    </source>
</evidence>
<evidence type="ECO:0000313" key="14">
    <source>
        <dbReference type="Proteomes" id="UP000724874"/>
    </source>
</evidence>
<feature type="binding site" evidence="8">
    <location>
        <position position="335"/>
    </location>
    <ligand>
        <name>L-serine</name>
        <dbReference type="ChEBI" id="CHEBI:33384"/>
    </ligand>
</feature>
<dbReference type="Gene3D" id="3.30.930.10">
    <property type="entry name" value="Bira Bifunctional Protein, Domain 2"/>
    <property type="match status" value="1"/>
</dbReference>
<feature type="coiled-coil region" evidence="10">
    <location>
        <begin position="111"/>
        <end position="138"/>
    </location>
</feature>
<evidence type="ECO:0000313" key="13">
    <source>
        <dbReference type="EMBL" id="KAF8913075.1"/>
    </source>
</evidence>
<dbReference type="GO" id="GO:0006434">
    <property type="term" value="P:seryl-tRNA aminoacylation"/>
    <property type="evidence" value="ECO:0007669"/>
    <property type="project" value="InterPro"/>
</dbReference>
<feature type="binding site" evidence="8">
    <location>
        <position position="312"/>
    </location>
    <ligand>
        <name>L-serine</name>
        <dbReference type="ChEBI" id="CHEBI:33384"/>
    </ligand>
</feature>
<feature type="binding site" evidence="9">
    <location>
        <begin position="312"/>
        <end position="314"/>
    </location>
    <ligand>
        <name>ATP</name>
        <dbReference type="ChEBI" id="CHEBI:30616"/>
    </ligand>
</feature>
<evidence type="ECO:0000256" key="4">
    <source>
        <dbReference type="ARBA" id="ARBA00022840"/>
    </source>
</evidence>
<evidence type="ECO:0000256" key="9">
    <source>
        <dbReference type="PIRSR" id="PIRSR001529-2"/>
    </source>
</evidence>
<feature type="domain" description="Aminoacyl-transfer RNA synthetases class-II family profile" evidence="12">
    <location>
        <begin position="228"/>
        <end position="471"/>
    </location>
</feature>
<evidence type="ECO:0000256" key="1">
    <source>
        <dbReference type="ARBA" id="ARBA00012840"/>
    </source>
</evidence>
<dbReference type="Gene3D" id="1.10.287.40">
    <property type="entry name" value="Serine-tRNA synthetase, tRNA binding domain"/>
    <property type="match status" value="1"/>
</dbReference>
<keyword evidence="5" id="KW-0030">Aminoacyl-tRNA synthetase</keyword>
<dbReference type="EC" id="6.1.1.11" evidence="1"/>
<dbReference type="InterPro" id="IPR010978">
    <property type="entry name" value="tRNA-bd_arm"/>
</dbReference>
<dbReference type="SUPFAM" id="SSF46589">
    <property type="entry name" value="tRNA-binding arm"/>
    <property type="match status" value="1"/>
</dbReference>
<evidence type="ECO:0000256" key="8">
    <source>
        <dbReference type="PIRSR" id="PIRSR001529-1"/>
    </source>
</evidence>
<feature type="binding site" evidence="8">
    <location>
        <position position="439"/>
    </location>
    <ligand>
        <name>L-serine</name>
        <dbReference type="ChEBI" id="CHEBI:33384"/>
    </ligand>
</feature>
<dbReference type="Pfam" id="PF00587">
    <property type="entry name" value="tRNA-synt_2b"/>
    <property type="match status" value="1"/>
</dbReference>
<feature type="binding site" evidence="8">
    <location>
        <position position="281"/>
    </location>
    <ligand>
        <name>L-serine</name>
        <dbReference type="ChEBI" id="CHEBI:33384"/>
    </ligand>
</feature>
<evidence type="ECO:0000256" key="5">
    <source>
        <dbReference type="ARBA" id="ARBA00023146"/>
    </source>
</evidence>
<dbReference type="PIRSF" id="PIRSF001529">
    <property type="entry name" value="Ser-tRNA-synth_IIa"/>
    <property type="match status" value="1"/>
</dbReference>
<dbReference type="InterPro" id="IPR045864">
    <property type="entry name" value="aa-tRNA-synth_II/BPL/LPL"/>
</dbReference>
<dbReference type="Pfam" id="PF02403">
    <property type="entry name" value="Seryl_tRNA_N"/>
    <property type="match status" value="1"/>
</dbReference>
<sequence>MLPSSRYLQRSISSLTRNSCSCQFSRCGYSTKPTPSELPQPRLDYRAISENVTAKSLNALNRKTFLPSDAVASVGRAYAEWKRISAELNAKRNTRSAIGERVRRSTDDTERETALAEASKLKAEVKDLESKLDVAERQCLLSALAIPNDTHPKSPLGPESAAVTLSTHGPTRLPPDLKRDHLTISEHFGLLDLKSGSTVTGTSWYFLRNEASLLELALTNYAISVAIQHGFTPVTTPDVVRSDIALRCGFQPRDDADPPVSHMYHITSAHPSSPELVLSGTSEIPLAGMFANKVYSSLSLPLKVVGVGHAFRSEAGARSADTRGLYRVHQFTKVELFAVTADDISENMMEDMLNIQKSILEGLNLPFRVLDMPTEELGASAYRKYDIEAWMPGRGTWGEVTSLSNCTDYQSRRLHIRYRPQGSAADASPTRLPFAHTLNGTAAAIPRLIVALLENGAEYNDKDELIALRLPNSLRPFWITNKARSIVNGMMIFQDKTISLVAIGTPHVVLDGYRKR</sequence>
<dbReference type="GO" id="GO:0004828">
    <property type="term" value="F:serine-tRNA ligase activity"/>
    <property type="evidence" value="ECO:0007669"/>
    <property type="project" value="UniProtKB-EC"/>
</dbReference>
<accession>A0A9P5TTE0</accession>
<dbReference type="PRINTS" id="PR00981">
    <property type="entry name" value="TRNASYNTHSER"/>
</dbReference>
<evidence type="ECO:0000256" key="10">
    <source>
        <dbReference type="SAM" id="Coils"/>
    </source>
</evidence>
<organism evidence="13 14">
    <name type="scientific">Gymnopilus junonius</name>
    <name type="common">Spectacular rustgill mushroom</name>
    <name type="synonym">Gymnopilus spectabilis subsp. junonius</name>
    <dbReference type="NCBI Taxonomy" id="109634"/>
    <lineage>
        <taxon>Eukaryota</taxon>
        <taxon>Fungi</taxon>
        <taxon>Dikarya</taxon>
        <taxon>Basidiomycota</taxon>
        <taxon>Agaricomycotina</taxon>
        <taxon>Agaricomycetes</taxon>
        <taxon>Agaricomycetidae</taxon>
        <taxon>Agaricales</taxon>
        <taxon>Agaricineae</taxon>
        <taxon>Hymenogastraceae</taxon>
        <taxon>Gymnopilus</taxon>
    </lineage>
</organism>
<keyword evidence="4 9" id="KW-0067">ATP-binding</keyword>
<dbReference type="InterPro" id="IPR006195">
    <property type="entry name" value="aa-tRNA-synth_II"/>
</dbReference>
<dbReference type="OrthoDB" id="10264585at2759"/>
<dbReference type="PANTHER" id="PTHR11778">
    <property type="entry name" value="SERYL-TRNA SYNTHETASE"/>
    <property type="match status" value="1"/>
</dbReference>
<dbReference type="InterPro" id="IPR002314">
    <property type="entry name" value="aa-tRNA-synt_IIb"/>
</dbReference>
<keyword evidence="2" id="KW-0436">Ligase</keyword>